<name>A0A2P2PQ98_RHIMU</name>
<sequence length="35" mass="4238">MRQNVLNPGYTSFLGIRHNKFIYWRSYNNSTETKT</sequence>
<dbReference type="AlphaFoldDB" id="A0A2P2PQ98"/>
<reference evidence="1" key="1">
    <citation type="submission" date="2018-02" db="EMBL/GenBank/DDBJ databases">
        <title>Rhizophora mucronata_Transcriptome.</title>
        <authorList>
            <person name="Meera S.P."/>
            <person name="Sreeshan A."/>
            <person name="Augustine A."/>
        </authorList>
    </citation>
    <scope>NUCLEOTIDE SEQUENCE</scope>
    <source>
        <tissue evidence="1">Leaf</tissue>
    </source>
</reference>
<proteinExistence type="predicted"/>
<organism evidence="1">
    <name type="scientific">Rhizophora mucronata</name>
    <name type="common">Asiatic mangrove</name>
    <dbReference type="NCBI Taxonomy" id="61149"/>
    <lineage>
        <taxon>Eukaryota</taxon>
        <taxon>Viridiplantae</taxon>
        <taxon>Streptophyta</taxon>
        <taxon>Embryophyta</taxon>
        <taxon>Tracheophyta</taxon>
        <taxon>Spermatophyta</taxon>
        <taxon>Magnoliopsida</taxon>
        <taxon>eudicotyledons</taxon>
        <taxon>Gunneridae</taxon>
        <taxon>Pentapetalae</taxon>
        <taxon>rosids</taxon>
        <taxon>fabids</taxon>
        <taxon>Malpighiales</taxon>
        <taxon>Rhizophoraceae</taxon>
        <taxon>Rhizophora</taxon>
    </lineage>
</organism>
<protein>
    <submittedName>
        <fullName evidence="1">Uncharacterized protein</fullName>
    </submittedName>
</protein>
<accession>A0A2P2PQ98</accession>
<dbReference type="EMBL" id="GGEC01076285">
    <property type="protein sequence ID" value="MBX56769.1"/>
    <property type="molecule type" value="Transcribed_RNA"/>
</dbReference>
<evidence type="ECO:0000313" key="1">
    <source>
        <dbReference type="EMBL" id="MBX56769.1"/>
    </source>
</evidence>